<evidence type="ECO:0000313" key="2">
    <source>
        <dbReference type="EMBL" id="OGE13487.1"/>
    </source>
</evidence>
<dbReference type="InterPro" id="IPR018580">
    <property type="entry name" value="Uncharacterised_YfhO"/>
</dbReference>
<evidence type="ECO:0000313" key="3">
    <source>
        <dbReference type="Proteomes" id="UP000177300"/>
    </source>
</evidence>
<dbReference type="PANTHER" id="PTHR38454">
    <property type="entry name" value="INTEGRAL MEMBRANE PROTEIN-RELATED"/>
    <property type="match status" value="1"/>
</dbReference>
<organism evidence="2 3">
    <name type="scientific">Candidatus Curtissbacteria bacterium RIFCSPLOWO2_12_FULL_38_9</name>
    <dbReference type="NCBI Taxonomy" id="1797735"/>
    <lineage>
        <taxon>Bacteria</taxon>
        <taxon>Candidatus Curtissiibacteriota</taxon>
    </lineage>
</organism>
<comment type="caution">
    <text evidence="2">The sequence shown here is derived from an EMBL/GenBank/DDBJ whole genome shotgun (WGS) entry which is preliminary data.</text>
</comment>
<feature type="transmembrane region" description="Helical" evidence="1">
    <location>
        <begin position="351"/>
        <end position="367"/>
    </location>
</feature>
<feature type="transmembrane region" description="Helical" evidence="1">
    <location>
        <begin position="220"/>
        <end position="239"/>
    </location>
</feature>
<gene>
    <name evidence="2" type="ORF">A3G14_04195</name>
</gene>
<dbReference type="Proteomes" id="UP000177300">
    <property type="component" value="Unassembled WGS sequence"/>
</dbReference>
<keyword evidence="1" id="KW-1133">Transmembrane helix</keyword>
<protein>
    <recommendedName>
        <fullName evidence="4">Membrane protein 6-pyruvoyl-tetrahydropterin synthase-related domain-containing protein</fullName>
    </recommendedName>
</protein>
<dbReference type="EMBL" id="MFBY01000030">
    <property type="protein sequence ID" value="OGE13487.1"/>
    <property type="molecule type" value="Genomic_DNA"/>
</dbReference>
<feature type="transmembrane region" description="Helical" evidence="1">
    <location>
        <begin position="144"/>
        <end position="161"/>
    </location>
</feature>
<feature type="transmembrane region" description="Helical" evidence="1">
    <location>
        <begin position="69"/>
        <end position="88"/>
    </location>
</feature>
<proteinExistence type="predicted"/>
<feature type="transmembrane region" description="Helical" evidence="1">
    <location>
        <begin position="168"/>
        <end position="185"/>
    </location>
</feature>
<reference evidence="2 3" key="1">
    <citation type="journal article" date="2016" name="Nat. Commun.">
        <title>Thousands of microbial genomes shed light on interconnected biogeochemical processes in an aquifer system.</title>
        <authorList>
            <person name="Anantharaman K."/>
            <person name="Brown C.T."/>
            <person name="Hug L.A."/>
            <person name="Sharon I."/>
            <person name="Castelle C.J."/>
            <person name="Probst A.J."/>
            <person name="Thomas B.C."/>
            <person name="Singh A."/>
            <person name="Wilkins M.J."/>
            <person name="Karaoz U."/>
            <person name="Brodie E.L."/>
            <person name="Williams K.H."/>
            <person name="Hubbard S.S."/>
            <person name="Banfield J.F."/>
        </authorList>
    </citation>
    <scope>NUCLEOTIDE SEQUENCE [LARGE SCALE GENOMIC DNA]</scope>
</reference>
<sequence length="639" mass="73624">MKINRYLLTVVILTLLFFAPFLIKPRILTLKDNDLGRTYIPMLQFAKDSIIQDKTIPLWRPDQMMGEPLIGNAIFPVIYPLNLILIFLPANFTAVLFYAVHFTLAGVTTYFLAKSFGIKDLSALTAAVFYAFSTKMMVQTAAGHITMVAAFSFFPLAFLSVRKILQKPSYIWMVTGSISLAFLLILYPTIFYYSLLFLILYSLYYLWIHFTKWNYTVKQLLALASTFLIGLVLSAIQLIPQLEFGFLSTRSELKLEDVAVPLWNSQKLLSSLVFPYQNWKNLDHEAFLYLGFIPSILAILGFVHISKLRKIILLAFGVLTLLFIVGLSTPLFPLAYNFLPYLKYSRVTTRLWFIVALLVALLAAHALNKIKNKLIIYTFIVFFLLESVFIGYKKILDTPNLSFSNRSIYQFLANDDDIFRVYCTTYCFNPQLISRHKIEVLHGETPIQDEKFVDFLQKAGNYQFDRFAVIFPPYQVWQTGNPSVPDPGLLGLANVKYVASTYEINSEEFIFITKFDEIYLYKNTLFQPRALIENSQPEVTIEKYSPNKIVLSFEKTKKPTNLLLSEKFYPGWIATTGQQKLKIDSRDSIFRTVRVPAQKTNIELSYSPESYRLGKNITLATILFLFLCVWYTRKQKLNV</sequence>
<evidence type="ECO:0000256" key="1">
    <source>
        <dbReference type="SAM" id="Phobius"/>
    </source>
</evidence>
<feature type="transmembrane region" description="Helical" evidence="1">
    <location>
        <begin position="191"/>
        <end position="208"/>
    </location>
</feature>
<dbReference type="PANTHER" id="PTHR38454:SF1">
    <property type="entry name" value="INTEGRAL MEMBRANE PROTEIN"/>
    <property type="match status" value="1"/>
</dbReference>
<feature type="transmembrane region" description="Helical" evidence="1">
    <location>
        <begin position="6"/>
        <end position="23"/>
    </location>
</feature>
<feature type="transmembrane region" description="Helical" evidence="1">
    <location>
        <begin position="374"/>
        <end position="392"/>
    </location>
</feature>
<dbReference type="Pfam" id="PF09586">
    <property type="entry name" value="YfhO"/>
    <property type="match status" value="1"/>
</dbReference>
<keyword evidence="1" id="KW-0472">Membrane</keyword>
<feature type="transmembrane region" description="Helical" evidence="1">
    <location>
        <begin position="286"/>
        <end position="305"/>
    </location>
</feature>
<name>A0A1F5IAQ4_9BACT</name>
<feature type="transmembrane region" description="Helical" evidence="1">
    <location>
        <begin position="94"/>
        <end position="113"/>
    </location>
</feature>
<keyword evidence="1" id="KW-0812">Transmembrane</keyword>
<evidence type="ECO:0008006" key="4">
    <source>
        <dbReference type="Google" id="ProtNLM"/>
    </source>
</evidence>
<feature type="transmembrane region" description="Helical" evidence="1">
    <location>
        <begin position="312"/>
        <end position="339"/>
    </location>
</feature>
<accession>A0A1F5IAQ4</accession>
<dbReference type="AlphaFoldDB" id="A0A1F5IAQ4"/>